<protein>
    <submittedName>
        <fullName evidence="2">Uncharacterized protein</fullName>
    </submittedName>
</protein>
<dbReference type="Gene3D" id="3.30.1330.40">
    <property type="entry name" value="RutC-like"/>
    <property type="match status" value="1"/>
</dbReference>
<accession>A0A3M7AFD9</accession>
<evidence type="ECO:0000313" key="2">
    <source>
        <dbReference type="EMBL" id="RMY26138.1"/>
    </source>
</evidence>
<evidence type="ECO:0000256" key="1">
    <source>
        <dbReference type="ARBA" id="ARBA00010552"/>
    </source>
</evidence>
<dbReference type="InterPro" id="IPR019897">
    <property type="entry name" value="RidA_CS"/>
</dbReference>
<organism evidence="2 3">
    <name type="scientific">Hortaea werneckii</name>
    <name type="common">Black yeast</name>
    <name type="synonym">Cladosporium werneckii</name>
    <dbReference type="NCBI Taxonomy" id="91943"/>
    <lineage>
        <taxon>Eukaryota</taxon>
        <taxon>Fungi</taxon>
        <taxon>Dikarya</taxon>
        <taxon>Ascomycota</taxon>
        <taxon>Pezizomycotina</taxon>
        <taxon>Dothideomycetes</taxon>
        <taxon>Dothideomycetidae</taxon>
        <taxon>Mycosphaerellales</taxon>
        <taxon>Teratosphaeriaceae</taxon>
        <taxon>Hortaea</taxon>
    </lineage>
</organism>
<dbReference type="FunFam" id="3.30.1330.40:FF:000001">
    <property type="entry name" value="L-PSP family endoribonuclease"/>
    <property type="match status" value="1"/>
</dbReference>
<name>A0A3M7AFD9_HORWE</name>
<dbReference type="AlphaFoldDB" id="A0A3M7AFD9"/>
<dbReference type="CDD" id="cd00448">
    <property type="entry name" value="YjgF_YER057c_UK114_family"/>
    <property type="match status" value="1"/>
</dbReference>
<dbReference type="EMBL" id="QWIL01000010">
    <property type="protein sequence ID" value="RMY26138.1"/>
    <property type="molecule type" value="Genomic_DNA"/>
</dbReference>
<dbReference type="OrthoDB" id="309640at2759"/>
<dbReference type="GO" id="GO:0005829">
    <property type="term" value="C:cytosol"/>
    <property type="evidence" value="ECO:0007669"/>
    <property type="project" value="TreeGrafter"/>
</dbReference>
<comment type="caution">
    <text evidence="2">The sequence shown here is derived from an EMBL/GenBank/DDBJ whole genome shotgun (WGS) entry which is preliminary data.</text>
</comment>
<proteinExistence type="inferred from homology"/>
<evidence type="ECO:0000313" key="3">
    <source>
        <dbReference type="Proteomes" id="UP000271337"/>
    </source>
</evidence>
<dbReference type="SUPFAM" id="SSF55298">
    <property type="entry name" value="YjgF-like"/>
    <property type="match status" value="1"/>
</dbReference>
<dbReference type="PANTHER" id="PTHR11803">
    <property type="entry name" value="2-IMINOBUTANOATE/2-IMINOPROPANOATE DEAMINASE RIDA"/>
    <property type="match status" value="1"/>
</dbReference>
<dbReference type="InterPro" id="IPR006175">
    <property type="entry name" value="YjgF/YER057c/UK114"/>
</dbReference>
<dbReference type="GO" id="GO:0019239">
    <property type="term" value="F:deaminase activity"/>
    <property type="evidence" value="ECO:0007669"/>
    <property type="project" value="TreeGrafter"/>
</dbReference>
<dbReference type="Pfam" id="PF01042">
    <property type="entry name" value="Ribonuc_L-PSP"/>
    <property type="match status" value="1"/>
</dbReference>
<comment type="similarity">
    <text evidence="1">Belongs to the RutC family.</text>
</comment>
<dbReference type="NCBIfam" id="TIGR00004">
    <property type="entry name" value="Rid family detoxifying hydrolase"/>
    <property type="match status" value="1"/>
</dbReference>
<dbReference type="PANTHER" id="PTHR11803:SF58">
    <property type="entry name" value="PROTEIN HMF1-RELATED"/>
    <property type="match status" value="1"/>
</dbReference>
<dbReference type="PROSITE" id="PS01094">
    <property type="entry name" value="UPF0076"/>
    <property type="match status" value="1"/>
</dbReference>
<dbReference type="InterPro" id="IPR035959">
    <property type="entry name" value="RutC-like_sf"/>
</dbReference>
<dbReference type="VEuPathDB" id="FungiDB:BTJ68_03907"/>
<dbReference type="GO" id="GO:0005739">
    <property type="term" value="C:mitochondrion"/>
    <property type="evidence" value="ECO:0007669"/>
    <property type="project" value="UniProtKB-ARBA"/>
</dbReference>
<gene>
    <name evidence="2" type="ORF">D0867_00244</name>
</gene>
<sequence length="209" mass="22383">MLPQAEWISGDLTSALHSDGGRDEFPLHITTPLLAVTAMLCRTTARTLQSSTSISRTISAYPTTTSTLFYKQSKPTLTRTMATEIKTFNTPKSAQPVGPYSQAVIAGPHIFVSGQIPATAEGKLVEGSIADKTTACCEGIKNILEDAGSSISRCVKVTVFLTTMENFAEMNSVYEKYFTHKPSRSCVAVKELPKGVPVEIEAMALTGSG</sequence>
<dbReference type="InterPro" id="IPR006056">
    <property type="entry name" value="RidA"/>
</dbReference>
<reference evidence="2 3" key="1">
    <citation type="journal article" date="2018" name="BMC Genomics">
        <title>Genomic evidence for intraspecific hybridization in a clonal and extremely halotolerant yeast.</title>
        <authorList>
            <person name="Gostincar C."/>
            <person name="Stajich J.E."/>
            <person name="Zupancic J."/>
            <person name="Zalar P."/>
            <person name="Gunde-Cimerman N."/>
        </authorList>
    </citation>
    <scope>NUCLEOTIDE SEQUENCE [LARGE SCALE GENOMIC DNA]</scope>
    <source>
        <strain evidence="2 3">EXF-6669</strain>
    </source>
</reference>
<dbReference type="Proteomes" id="UP000271337">
    <property type="component" value="Unassembled WGS sequence"/>
</dbReference>